<evidence type="ECO:0000313" key="8">
    <source>
        <dbReference type="WBParaSite" id="ACAC_0001108001-mRNA-1"/>
    </source>
</evidence>
<keyword evidence="7" id="KW-1185">Reference proteome</keyword>
<dbReference type="GO" id="GO:0005886">
    <property type="term" value="C:plasma membrane"/>
    <property type="evidence" value="ECO:0007669"/>
    <property type="project" value="TreeGrafter"/>
</dbReference>
<dbReference type="InterPro" id="IPR051951">
    <property type="entry name" value="UNC-93_regulatory"/>
</dbReference>
<reference evidence="7" key="1">
    <citation type="submission" date="2012-09" db="EMBL/GenBank/DDBJ databases">
        <authorList>
            <person name="Martin A.A."/>
        </authorList>
    </citation>
    <scope>NUCLEOTIDE SEQUENCE</scope>
</reference>
<evidence type="ECO:0000313" key="7">
    <source>
        <dbReference type="Proteomes" id="UP000035642"/>
    </source>
</evidence>
<evidence type="ECO:0000256" key="1">
    <source>
        <dbReference type="ARBA" id="ARBA00004141"/>
    </source>
</evidence>
<dbReference type="AlphaFoldDB" id="A0A0K0DIG1"/>
<dbReference type="GO" id="GO:0006937">
    <property type="term" value="P:regulation of muscle contraction"/>
    <property type="evidence" value="ECO:0007669"/>
    <property type="project" value="TreeGrafter"/>
</dbReference>
<dbReference type="STRING" id="6313.A0A0K0DIG1"/>
<comment type="subcellular location">
    <subcellularLocation>
        <location evidence="1">Membrane</location>
        <topology evidence="1">Multi-pass membrane protein</topology>
    </subcellularLocation>
</comment>
<dbReference type="InterPro" id="IPR010291">
    <property type="entry name" value="Ion_channel_UNC-93"/>
</dbReference>
<dbReference type="WBParaSite" id="ACAC_0001108001-mRNA-1">
    <property type="protein sequence ID" value="ACAC_0001108001-mRNA-1"/>
    <property type="gene ID" value="ACAC_0001108001"/>
</dbReference>
<name>A0A0K0DIG1_ANGCA</name>
<sequence>LNPADKAILYVAATVWGMADGVWNTQINGFWVALVGRQSLELAFSTYRFWESIGLAAGFVMARLMSVELVLLVSFCLLLLGMIGYCAIELYDEISVCSFSFEFFSMKKKRSPLIIFGNIFLFTEMR</sequence>
<reference evidence="8" key="2">
    <citation type="submission" date="2017-02" db="UniProtKB">
        <authorList>
            <consortium name="WormBaseParasite"/>
        </authorList>
    </citation>
    <scope>IDENTIFICATION</scope>
</reference>
<comment type="similarity">
    <text evidence="2">Belongs to the unc-93 family.</text>
</comment>
<evidence type="ECO:0000256" key="3">
    <source>
        <dbReference type="ARBA" id="ARBA00022692"/>
    </source>
</evidence>
<keyword evidence="5 6" id="KW-0472">Membrane</keyword>
<accession>A0A0K0DIG1</accession>
<dbReference type="PANTHER" id="PTHR19444:SF13">
    <property type="entry name" value="PROTEIN UNC-93 HOMOLOG A"/>
    <property type="match status" value="1"/>
</dbReference>
<proteinExistence type="inferred from homology"/>
<organism evidence="7 8">
    <name type="scientific">Angiostrongylus cantonensis</name>
    <name type="common">Rat lungworm</name>
    <dbReference type="NCBI Taxonomy" id="6313"/>
    <lineage>
        <taxon>Eukaryota</taxon>
        <taxon>Metazoa</taxon>
        <taxon>Ecdysozoa</taxon>
        <taxon>Nematoda</taxon>
        <taxon>Chromadorea</taxon>
        <taxon>Rhabditida</taxon>
        <taxon>Rhabditina</taxon>
        <taxon>Rhabditomorpha</taxon>
        <taxon>Strongyloidea</taxon>
        <taxon>Metastrongylidae</taxon>
        <taxon>Angiostrongylus</taxon>
    </lineage>
</organism>
<evidence type="ECO:0000256" key="6">
    <source>
        <dbReference type="SAM" id="Phobius"/>
    </source>
</evidence>
<dbReference type="GO" id="GO:0043266">
    <property type="term" value="P:regulation of potassium ion transport"/>
    <property type="evidence" value="ECO:0007669"/>
    <property type="project" value="TreeGrafter"/>
</dbReference>
<dbReference type="GO" id="GO:0055120">
    <property type="term" value="C:striated muscle dense body"/>
    <property type="evidence" value="ECO:0007669"/>
    <property type="project" value="TreeGrafter"/>
</dbReference>
<keyword evidence="4 6" id="KW-1133">Transmembrane helix</keyword>
<protein>
    <submittedName>
        <fullName evidence="8">Ammonium_transp domain-containing protein</fullName>
    </submittedName>
</protein>
<dbReference type="GO" id="GO:0015459">
    <property type="term" value="F:potassium channel regulator activity"/>
    <property type="evidence" value="ECO:0007669"/>
    <property type="project" value="TreeGrafter"/>
</dbReference>
<dbReference type="Pfam" id="PF05978">
    <property type="entry name" value="UNC-93"/>
    <property type="match status" value="1"/>
</dbReference>
<keyword evidence="3 6" id="KW-0812">Transmembrane</keyword>
<dbReference type="Proteomes" id="UP000035642">
    <property type="component" value="Unassembled WGS sequence"/>
</dbReference>
<dbReference type="PANTHER" id="PTHR19444">
    <property type="entry name" value="UNC-93 RELATED"/>
    <property type="match status" value="1"/>
</dbReference>
<evidence type="ECO:0000256" key="5">
    <source>
        <dbReference type="ARBA" id="ARBA00023136"/>
    </source>
</evidence>
<evidence type="ECO:0000256" key="4">
    <source>
        <dbReference type="ARBA" id="ARBA00022989"/>
    </source>
</evidence>
<evidence type="ECO:0000256" key="2">
    <source>
        <dbReference type="ARBA" id="ARBA00009172"/>
    </source>
</evidence>
<feature type="transmembrane region" description="Helical" evidence="6">
    <location>
        <begin position="69"/>
        <end position="91"/>
    </location>
</feature>